<keyword evidence="1" id="KW-0812">Transmembrane</keyword>
<proteinExistence type="predicted"/>
<name>A0ABU7UDR4_LELAM</name>
<feature type="transmembrane region" description="Helical" evidence="1">
    <location>
        <begin position="50"/>
        <end position="72"/>
    </location>
</feature>
<dbReference type="EMBL" id="JAZKLI010000001">
    <property type="protein sequence ID" value="MEE9684244.1"/>
    <property type="molecule type" value="Genomic_DNA"/>
</dbReference>
<reference evidence="2 3" key="1">
    <citation type="submission" date="2023-10" db="EMBL/GenBank/DDBJ databases">
        <title>Wastewater isolates of ESBL- and carbapenemase-producing Gram-negative bacteria from New Zealand.</title>
        <authorList>
            <person name="Straub C."/>
            <person name="Weaver L."/>
            <person name="Cornelius A."/>
            <person name="Mcgill E."/>
            <person name="Dyet K."/>
            <person name="White L."/>
            <person name="Pattis I."/>
        </authorList>
    </citation>
    <scope>NUCLEOTIDE SEQUENCE [LARGE SCALE GENOMIC DNA]</scope>
    <source>
        <strain evidence="2 3">ESBL35</strain>
    </source>
</reference>
<dbReference type="Proteomes" id="UP001335910">
    <property type="component" value="Unassembled WGS sequence"/>
</dbReference>
<keyword evidence="3" id="KW-1185">Reference proteome</keyword>
<evidence type="ECO:0000313" key="3">
    <source>
        <dbReference type="Proteomes" id="UP001335910"/>
    </source>
</evidence>
<feature type="transmembrane region" description="Helical" evidence="1">
    <location>
        <begin position="23"/>
        <end position="43"/>
    </location>
</feature>
<evidence type="ECO:0000313" key="2">
    <source>
        <dbReference type="EMBL" id="MEE9684244.1"/>
    </source>
</evidence>
<sequence length="83" mass="9348">MAFIVYLNHTNVAQRTKPEPDPMITYTGFIAQLAVGNFGFPAFPEPDKRVINALPAIVDLYLVCVVQFYVLYQLCLLFSSSFV</sequence>
<accession>A0ABU7UDR4</accession>
<organism evidence="2 3">
    <name type="scientific">Lelliottia amnigena</name>
    <name type="common">Enterobacter amnigenus</name>
    <dbReference type="NCBI Taxonomy" id="61646"/>
    <lineage>
        <taxon>Bacteria</taxon>
        <taxon>Pseudomonadati</taxon>
        <taxon>Pseudomonadota</taxon>
        <taxon>Gammaproteobacteria</taxon>
        <taxon>Enterobacterales</taxon>
        <taxon>Enterobacteriaceae</taxon>
        <taxon>Lelliottia</taxon>
    </lineage>
</organism>
<keyword evidence="1" id="KW-1133">Transmembrane helix</keyword>
<dbReference type="RefSeq" id="WP_207116167.1">
    <property type="nucleotide sequence ID" value="NZ_JAZKLB010000001.1"/>
</dbReference>
<comment type="caution">
    <text evidence="2">The sequence shown here is derived from an EMBL/GenBank/DDBJ whole genome shotgun (WGS) entry which is preliminary data.</text>
</comment>
<keyword evidence="1" id="KW-0472">Membrane</keyword>
<protein>
    <submittedName>
        <fullName evidence="2">Uncharacterized protein</fullName>
    </submittedName>
</protein>
<evidence type="ECO:0000256" key="1">
    <source>
        <dbReference type="SAM" id="Phobius"/>
    </source>
</evidence>
<gene>
    <name evidence="2" type="ORF">V4839_12275</name>
</gene>